<keyword evidence="2" id="KW-0732">Signal</keyword>
<feature type="signal peptide" evidence="2">
    <location>
        <begin position="1"/>
        <end position="16"/>
    </location>
</feature>
<reference evidence="3" key="1">
    <citation type="submission" date="2014-05" db="EMBL/GenBank/DDBJ databases">
        <authorList>
            <person name="Chronopoulou M."/>
        </authorList>
    </citation>
    <scope>NUCLEOTIDE SEQUENCE</scope>
    <source>
        <tissue evidence="3">Whole organism</tissue>
    </source>
</reference>
<evidence type="ECO:0000256" key="2">
    <source>
        <dbReference type="SAM" id="SignalP"/>
    </source>
</evidence>
<keyword evidence="1" id="KW-1133">Transmembrane helix</keyword>
<proteinExistence type="predicted"/>
<dbReference type="EMBL" id="HACA01000666">
    <property type="protein sequence ID" value="CDW18027.1"/>
    <property type="molecule type" value="Transcribed_RNA"/>
</dbReference>
<feature type="transmembrane region" description="Helical" evidence="1">
    <location>
        <begin position="26"/>
        <end position="52"/>
    </location>
</feature>
<sequence>MFSIILVNCLLSVVCCCDVKYCSGSFPYVIIALFISMILLVRLSYILVNLIFRFFFILSFL</sequence>
<feature type="chain" id="PRO_5005487218" evidence="2">
    <location>
        <begin position="17"/>
        <end position="61"/>
    </location>
</feature>
<keyword evidence="1" id="KW-0472">Membrane</keyword>
<accession>A0A0K2SXC8</accession>
<protein>
    <submittedName>
        <fullName evidence="3">Uncharacterized protein</fullName>
    </submittedName>
</protein>
<organism evidence="3">
    <name type="scientific">Lepeophtheirus salmonis</name>
    <name type="common">Salmon louse</name>
    <name type="synonym">Caligus salmonis</name>
    <dbReference type="NCBI Taxonomy" id="72036"/>
    <lineage>
        <taxon>Eukaryota</taxon>
        <taxon>Metazoa</taxon>
        <taxon>Ecdysozoa</taxon>
        <taxon>Arthropoda</taxon>
        <taxon>Crustacea</taxon>
        <taxon>Multicrustacea</taxon>
        <taxon>Hexanauplia</taxon>
        <taxon>Copepoda</taxon>
        <taxon>Siphonostomatoida</taxon>
        <taxon>Caligidae</taxon>
        <taxon>Lepeophtheirus</taxon>
    </lineage>
</organism>
<keyword evidence="1" id="KW-0812">Transmembrane</keyword>
<evidence type="ECO:0000256" key="1">
    <source>
        <dbReference type="SAM" id="Phobius"/>
    </source>
</evidence>
<dbReference type="AlphaFoldDB" id="A0A0K2SXC8"/>
<evidence type="ECO:0000313" key="3">
    <source>
        <dbReference type="EMBL" id="CDW18027.1"/>
    </source>
</evidence>
<name>A0A0K2SXC8_LEPSM</name>